<reference evidence="1" key="1">
    <citation type="submission" date="2021-01" db="EMBL/GenBank/DDBJ databases">
        <authorList>
            <person name="Kaushik A."/>
        </authorList>
    </citation>
    <scope>NUCLEOTIDE SEQUENCE</scope>
    <source>
        <strain evidence="1">AG5</strain>
    </source>
</reference>
<protein>
    <submittedName>
        <fullName evidence="1">Uncharacterized protein</fullName>
    </submittedName>
</protein>
<dbReference type="EMBL" id="CAJNJQ010004698">
    <property type="protein sequence ID" value="CAE7213180.1"/>
    <property type="molecule type" value="Genomic_DNA"/>
</dbReference>
<sequence length="99" mass="10825">MWTKISLMGMLPHSPVHRQTPTTLTTKAIMGLLLVNNNGPNHIPIHSKVNPGSINNLGTASRLTPEDNTGLACDVIFHLGFSMLARVELGLIMTFVMYN</sequence>
<comment type="caution">
    <text evidence="1">The sequence shown here is derived from an EMBL/GenBank/DDBJ whole genome shotgun (WGS) entry which is preliminary data.</text>
</comment>
<accession>A0A8H3E9J0</accession>
<organism evidence="1 2">
    <name type="scientific">Rhizoctonia solani</name>
    <dbReference type="NCBI Taxonomy" id="456999"/>
    <lineage>
        <taxon>Eukaryota</taxon>
        <taxon>Fungi</taxon>
        <taxon>Dikarya</taxon>
        <taxon>Basidiomycota</taxon>
        <taxon>Agaricomycotina</taxon>
        <taxon>Agaricomycetes</taxon>
        <taxon>Cantharellales</taxon>
        <taxon>Ceratobasidiaceae</taxon>
        <taxon>Rhizoctonia</taxon>
    </lineage>
</organism>
<name>A0A8H3E9J0_9AGAM</name>
<evidence type="ECO:0000313" key="2">
    <source>
        <dbReference type="Proteomes" id="UP000663827"/>
    </source>
</evidence>
<gene>
    <name evidence="1" type="ORF">RDB_LOCUS155435</name>
</gene>
<dbReference type="Proteomes" id="UP000663827">
    <property type="component" value="Unassembled WGS sequence"/>
</dbReference>
<proteinExistence type="predicted"/>
<evidence type="ECO:0000313" key="1">
    <source>
        <dbReference type="EMBL" id="CAE7213180.1"/>
    </source>
</evidence>
<dbReference type="AlphaFoldDB" id="A0A8H3E9J0"/>